<keyword evidence="1" id="KW-0175">Coiled coil</keyword>
<dbReference type="Proteomes" id="UP000014680">
    <property type="component" value="Unassembled WGS sequence"/>
</dbReference>
<dbReference type="RefSeq" id="XP_004254955.1">
    <property type="nucleotide sequence ID" value="XM_004254907.1"/>
</dbReference>
<keyword evidence="3" id="KW-1185">Reference proteome</keyword>
<sequence length="235" mass="27931">MECETLEKVLASVKEQKQQLVESLVSEHLAIEEIKENCKQIANLQSQIKQLEKKLYERSEFHFDPSQMQKRFDALRRVEQSKNRLNRAYQRNLALKAEKSRLEKIDEEKKPDIKRYQEMEEYRKADFEKAFYEVKDAIDEMQNNELMLRIESLKKEKVKRLILENNQTVKILAEKLEELTGQQVPQVVINNEEDEQMEVEHQEPIENPVKSTKIIYKNLPLKYVIHGTESTPEAQ</sequence>
<proteinExistence type="predicted"/>
<dbReference type="EMBL" id="KB206756">
    <property type="protein sequence ID" value="ELP88184.1"/>
    <property type="molecule type" value="Genomic_DNA"/>
</dbReference>
<reference evidence="2 3" key="1">
    <citation type="submission" date="2012-10" db="EMBL/GenBank/DDBJ databases">
        <authorList>
            <person name="Zafar N."/>
            <person name="Inman J."/>
            <person name="Hall N."/>
            <person name="Lorenzi H."/>
            <person name="Caler E."/>
        </authorList>
    </citation>
    <scope>NUCLEOTIDE SEQUENCE [LARGE SCALE GENOMIC DNA]</scope>
    <source>
        <strain evidence="2 3">IP1</strain>
    </source>
</reference>
<evidence type="ECO:0000313" key="3">
    <source>
        <dbReference type="Proteomes" id="UP000014680"/>
    </source>
</evidence>
<evidence type="ECO:0000313" key="2">
    <source>
        <dbReference type="EMBL" id="ELP88184.1"/>
    </source>
</evidence>
<evidence type="ECO:0000256" key="1">
    <source>
        <dbReference type="SAM" id="Coils"/>
    </source>
</evidence>
<dbReference type="GeneID" id="14887131"/>
<gene>
    <name evidence="2" type="ORF">EIN_224270</name>
</gene>
<dbReference type="AlphaFoldDB" id="A0A0A1U2C8"/>
<organism evidence="2 3">
    <name type="scientific">Entamoeba invadens IP1</name>
    <dbReference type="NCBI Taxonomy" id="370355"/>
    <lineage>
        <taxon>Eukaryota</taxon>
        <taxon>Amoebozoa</taxon>
        <taxon>Evosea</taxon>
        <taxon>Archamoebae</taxon>
        <taxon>Mastigamoebida</taxon>
        <taxon>Entamoebidae</taxon>
        <taxon>Entamoeba</taxon>
    </lineage>
</organism>
<accession>A0A0A1U2C8</accession>
<name>A0A0A1U2C8_ENTIV</name>
<protein>
    <submittedName>
        <fullName evidence="2">Uncharacterized protein</fullName>
    </submittedName>
</protein>
<dbReference type="VEuPathDB" id="AmoebaDB:EIN_224270"/>
<feature type="coiled-coil region" evidence="1">
    <location>
        <begin position="3"/>
        <end position="54"/>
    </location>
</feature>
<feature type="coiled-coil region" evidence="1">
    <location>
        <begin position="78"/>
        <end position="105"/>
    </location>
</feature>
<dbReference type="KEGG" id="eiv:EIN_224270"/>